<keyword evidence="1" id="KW-0805">Transcription regulation</keyword>
<dbReference type="AlphaFoldDB" id="A0A1G2SYU9"/>
<sequence length="91" mass="10592">MKEKEKERILKALANRRRLAIIELLRKGDEKSVGEIADNIKLSFRATSKHLSVLMHVDILEKEQRSLQMFYSLNKNAPGMVKQLLRTLFLV</sequence>
<protein>
    <recommendedName>
        <fullName evidence="4">HTH arsR-type domain-containing protein</fullName>
    </recommendedName>
</protein>
<evidence type="ECO:0000313" key="5">
    <source>
        <dbReference type="EMBL" id="OHA90173.1"/>
    </source>
</evidence>
<evidence type="ECO:0000313" key="6">
    <source>
        <dbReference type="Proteomes" id="UP000177746"/>
    </source>
</evidence>
<evidence type="ECO:0000256" key="3">
    <source>
        <dbReference type="ARBA" id="ARBA00023163"/>
    </source>
</evidence>
<dbReference type="Pfam" id="PF01022">
    <property type="entry name" value="HTH_5"/>
    <property type="match status" value="1"/>
</dbReference>
<organism evidence="5 6">
    <name type="scientific">Candidatus Zambryskibacteria bacterium RIFCSPHIGHO2_01_FULL_46_30</name>
    <dbReference type="NCBI Taxonomy" id="1802739"/>
    <lineage>
        <taxon>Bacteria</taxon>
        <taxon>Candidatus Zambryskiibacteriota</taxon>
    </lineage>
</organism>
<dbReference type="InterPro" id="IPR051011">
    <property type="entry name" value="Metal_resp_trans_reg"/>
</dbReference>
<dbReference type="SUPFAM" id="SSF46785">
    <property type="entry name" value="Winged helix' DNA-binding domain"/>
    <property type="match status" value="1"/>
</dbReference>
<dbReference type="PANTHER" id="PTHR43132">
    <property type="entry name" value="ARSENICAL RESISTANCE OPERON REPRESSOR ARSR-RELATED"/>
    <property type="match status" value="1"/>
</dbReference>
<dbReference type="Proteomes" id="UP000177746">
    <property type="component" value="Unassembled WGS sequence"/>
</dbReference>
<dbReference type="EMBL" id="MHVI01000034">
    <property type="protein sequence ID" value="OHA90173.1"/>
    <property type="molecule type" value="Genomic_DNA"/>
</dbReference>
<dbReference type="SMART" id="SM00418">
    <property type="entry name" value="HTH_ARSR"/>
    <property type="match status" value="1"/>
</dbReference>
<evidence type="ECO:0000259" key="4">
    <source>
        <dbReference type="PROSITE" id="PS50987"/>
    </source>
</evidence>
<reference evidence="5 6" key="1">
    <citation type="journal article" date="2016" name="Nat. Commun.">
        <title>Thousands of microbial genomes shed light on interconnected biogeochemical processes in an aquifer system.</title>
        <authorList>
            <person name="Anantharaman K."/>
            <person name="Brown C.T."/>
            <person name="Hug L.A."/>
            <person name="Sharon I."/>
            <person name="Castelle C.J."/>
            <person name="Probst A.J."/>
            <person name="Thomas B.C."/>
            <person name="Singh A."/>
            <person name="Wilkins M.J."/>
            <person name="Karaoz U."/>
            <person name="Brodie E.L."/>
            <person name="Williams K.H."/>
            <person name="Hubbard S.S."/>
            <person name="Banfield J.F."/>
        </authorList>
    </citation>
    <scope>NUCLEOTIDE SEQUENCE [LARGE SCALE GENOMIC DNA]</scope>
</reference>
<dbReference type="GO" id="GO:0003700">
    <property type="term" value="F:DNA-binding transcription factor activity"/>
    <property type="evidence" value="ECO:0007669"/>
    <property type="project" value="InterPro"/>
</dbReference>
<dbReference type="PANTHER" id="PTHR43132:SF2">
    <property type="entry name" value="ARSENICAL RESISTANCE OPERON REPRESSOR ARSR-RELATED"/>
    <property type="match status" value="1"/>
</dbReference>
<dbReference type="PRINTS" id="PR00778">
    <property type="entry name" value="HTHARSR"/>
</dbReference>
<dbReference type="InterPro" id="IPR011991">
    <property type="entry name" value="ArsR-like_HTH"/>
</dbReference>
<dbReference type="PROSITE" id="PS50987">
    <property type="entry name" value="HTH_ARSR_2"/>
    <property type="match status" value="1"/>
</dbReference>
<keyword evidence="2" id="KW-0238">DNA-binding</keyword>
<dbReference type="NCBIfam" id="NF033788">
    <property type="entry name" value="HTH_metalloreg"/>
    <property type="match status" value="1"/>
</dbReference>
<dbReference type="InterPro" id="IPR036390">
    <property type="entry name" value="WH_DNA-bd_sf"/>
</dbReference>
<dbReference type="InterPro" id="IPR036388">
    <property type="entry name" value="WH-like_DNA-bd_sf"/>
</dbReference>
<accession>A0A1G2SYU9</accession>
<dbReference type="Gene3D" id="1.10.10.10">
    <property type="entry name" value="Winged helix-like DNA-binding domain superfamily/Winged helix DNA-binding domain"/>
    <property type="match status" value="1"/>
</dbReference>
<dbReference type="InterPro" id="IPR001845">
    <property type="entry name" value="HTH_ArsR_DNA-bd_dom"/>
</dbReference>
<proteinExistence type="predicted"/>
<comment type="caution">
    <text evidence="5">The sequence shown here is derived from an EMBL/GenBank/DDBJ whole genome shotgun (WGS) entry which is preliminary data.</text>
</comment>
<evidence type="ECO:0000256" key="2">
    <source>
        <dbReference type="ARBA" id="ARBA00023125"/>
    </source>
</evidence>
<dbReference type="CDD" id="cd00090">
    <property type="entry name" value="HTH_ARSR"/>
    <property type="match status" value="1"/>
</dbReference>
<evidence type="ECO:0000256" key="1">
    <source>
        <dbReference type="ARBA" id="ARBA00023015"/>
    </source>
</evidence>
<gene>
    <name evidence="5" type="ORF">A2665_01155</name>
</gene>
<keyword evidence="3" id="KW-0804">Transcription</keyword>
<dbReference type="GO" id="GO:0003677">
    <property type="term" value="F:DNA binding"/>
    <property type="evidence" value="ECO:0007669"/>
    <property type="project" value="UniProtKB-KW"/>
</dbReference>
<name>A0A1G2SYU9_9BACT</name>
<feature type="domain" description="HTH arsR-type" evidence="4">
    <location>
        <begin position="1"/>
        <end position="91"/>
    </location>
</feature>